<name>A0ACC1SFQ3_9APHY</name>
<proteinExistence type="predicted"/>
<dbReference type="EMBL" id="JANHOG010001339">
    <property type="protein sequence ID" value="KAJ3538747.1"/>
    <property type="molecule type" value="Genomic_DNA"/>
</dbReference>
<evidence type="ECO:0000313" key="2">
    <source>
        <dbReference type="Proteomes" id="UP001148662"/>
    </source>
</evidence>
<keyword evidence="2" id="KW-1185">Reference proteome</keyword>
<comment type="caution">
    <text evidence="1">The sequence shown here is derived from an EMBL/GenBank/DDBJ whole genome shotgun (WGS) entry which is preliminary data.</text>
</comment>
<accession>A0ACC1SFQ3</accession>
<reference evidence="1" key="1">
    <citation type="submission" date="2022-07" db="EMBL/GenBank/DDBJ databases">
        <title>Genome Sequence of Phlebia brevispora.</title>
        <authorList>
            <person name="Buettner E."/>
        </authorList>
    </citation>
    <scope>NUCLEOTIDE SEQUENCE</scope>
    <source>
        <strain evidence="1">MPL23</strain>
    </source>
</reference>
<organism evidence="1 2">
    <name type="scientific">Phlebia brevispora</name>
    <dbReference type="NCBI Taxonomy" id="194682"/>
    <lineage>
        <taxon>Eukaryota</taxon>
        <taxon>Fungi</taxon>
        <taxon>Dikarya</taxon>
        <taxon>Basidiomycota</taxon>
        <taxon>Agaricomycotina</taxon>
        <taxon>Agaricomycetes</taxon>
        <taxon>Polyporales</taxon>
        <taxon>Meruliaceae</taxon>
        <taxon>Phlebia</taxon>
    </lineage>
</organism>
<evidence type="ECO:0000313" key="1">
    <source>
        <dbReference type="EMBL" id="KAJ3538747.1"/>
    </source>
</evidence>
<sequence>MATSIPNKQKALVLPAKNGQFVIEEVDVPTLASGEVLVRADAVALNPADYMVQDRDIFNSAYPLILGWEAAGVVVQLGEGVTSLAVGDKVLHPALFWEGYPAFRLYNSIPADLCGKIPLNVTIDQAASIPLALDTAVLGLYVAPGRRGGANLTPPWQEGGREKYRGRPIFIFGGAGAVGQMVIQLCKLSGFSPIIATASLKNEHYLKSLGATHVIDRNVPTSSLPDIVKGITKEPIPIVYDTVSSEETQNAGYDILASDGTLLLVFQRVQVAEDKLSAGKLISSVSGSPWLPDRRRLSAELYENVTAMFESGELKPNHIEVLPNGLAGVLAGLDRLRKKEVSAKKLIIRPQDTP</sequence>
<dbReference type="Proteomes" id="UP001148662">
    <property type="component" value="Unassembled WGS sequence"/>
</dbReference>
<protein>
    <submittedName>
        <fullName evidence="1">Uncharacterized protein</fullName>
    </submittedName>
</protein>
<gene>
    <name evidence="1" type="ORF">NM688_g6475</name>
</gene>